<evidence type="ECO:0000313" key="3">
    <source>
        <dbReference type="Proteomes" id="UP001165297"/>
    </source>
</evidence>
<sequence>MLNRSTTDERLNTKSPQRLVQYFTLMMAIIYMGLGVMMWLPMANVFALPSTARRVLGAVFIFYGIIRFARTYRQHFQRNKTHDAR</sequence>
<dbReference type="Proteomes" id="UP001165297">
    <property type="component" value="Unassembled WGS sequence"/>
</dbReference>
<protein>
    <submittedName>
        <fullName evidence="2">Uncharacterized protein</fullName>
    </submittedName>
</protein>
<comment type="caution">
    <text evidence="2">The sequence shown here is derived from an EMBL/GenBank/DDBJ whole genome shotgun (WGS) entry which is preliminary data.</text>
</comment>
<organism evidence="2 3">
    <name type="scientific">Hymenobacter nitidus</name>
    <dbReference type="NCBI Taxonomy" id="2880929"/>
    <lineage>
        <taxon>Bacteria</taxon>
        <taxon>Pseudomonadati</taxon>
        <taxon>Bacteroidota</taxon>
        <taxon>Cytophagia</taxon>
        <taxon>Cytophagales</taxon>
        <taxon>Hymenobacteraceae</taxon>
        <taxon>Hymenobacter</taxon>
    </lineage>
</organism>
<feature type="transmembrane region" description="Helical" evidence="1">
    <location>
        <begin position="52"/>
        <end position="69"/>
    </location>
</feature>
<keyword evidence="1" id="KW-0472">Membrane</keyword>
<keyword evidence="3" id="KW-1185">Reference proteome</keyword>
<evidence type="ECO:0000256" key="1">
    <source>
        <dbReference type="SAM" id="Phobius"/>
    </source>
</evidence>
<dbReference type="EMBL" id="JAJADQ010000007">
    <property type="protein sequence ID" value="MCB2378827.1"/>
    <property type="molecule type" value="Genomic_DNA"/>
</dbReference>
<evidence type="ECO:0000313" key="2">
    <source>
        <dbReference type="EMBL" id="MCB2378827.1"/>
    </source>
</evidence>
<proteinExistence type="predicted"/>
<reference evidence="2" key="1">
    <citation type="submission" date="2021-10" db="EMBL/GenBank/DDBJ databases">
        <authorList>
            <person name="Dean J.D."/>
            <person name="Kim M.K."/>
            <person name="Newey C.N."/>
            <person name="Stoker T.S."/>
            <person name="Thompson D.W."/>
            <person name="Grose J.H."/>
        </authorList>
    </citation>
    <scope>NUCLEOTIDE SEQUENCE</scope>
    <source>
        <strain evidence="2">BT635</strain>
    </source>
</reference>
<accession>A0ABS8AEL1</accession>
<name>A0ABS8AEL1_9BACT</name>
<gene>
    <name evidence="2" type="ORF">LGH70_14595</name>
</gene>
<keyword evidence="1" id="KW-0812">Transmembrane</keyword>
<keyword evidence="1" id="KW-1133">Transmembrane helix</keyword>
<feature type="transmembrane region" description="Helical" evidence="1">
    <location>
        <begin position="20"/>
        <end position="40"/>
    </location>
</feature>